<comment type="subcellular location">
    <subcellularLocation>
        <location evidence="2">Nucleus</location>
        <location evidence="2">Nucleolus</location>
    </subcellularLocation>
</comment>
<protein>
    <submittedName>
        <fullName evidence="7">SPOSA6832_04404-mRNA-1:cds</fullName>
    </submittedName>
</protein>
<evidence type="ECO:0000256" key="4">
    <source>
        <dbReference type="ARBA" id="ARBA00022552"/>
    </source>
</evidence>
<feature type="region of interest" description="Disordered" evidence="6">
    <location>
        <begin position="123"/>
        <end position="158"/>
    </location>
</feature>
<evidence type="ECO:0000256" key="1">
    <source>
        <dbReference type="ARBA" id="ARBA00004099"/>
    </source>
</evidence>
<gene>
    <name evidence="7" type="primary">SPOSA6832_04404</name>
</gene>
<accession>A0A0D6ERV0</accession>
<dbReference type="OrthoDB" id="29058at2759"/>
<keyword evidence="4" id="KW-0698">rRNA processing</keyword>
<name>A0A0D6ERV0_SPOSA</name>
<feature type="region of interest" description="Disordered" evidence="6">
    <location>
        <begin position="170"/>
        <end position="231"/>
    </location>
</feature>
<feature type="region of interest" description="Disordered" evidence="6">
    <location>
        <begin position="1"/>
        <end position="20"/>
    </location>
</feature>
<feature type="non-terminal residue" evidence="7">
    <location>
        <position position="1"/>
    </location>
</feature>
<feature type="compositionally biased region" description="Basic and acidic residues" evidence="6">
    <location>
        <begin position="274"/>
        <end position="284"/>
    </location>
</feature>
<dbReference type="Proteomes" id="UP000243876">
    <property type="component" value="Unassembled WGS sequence"/>
</dbReference>
<feature type="compositionally biased region" description="Low complexity" evidence="6">
    <location>
        <begin position="176"/>
        <end position="194"/>
    </location>
</feature>
<dbReference type="PANTHER" id="PTHR12838">
    <property type="entry name" value="U3 SMALL NUCLEOLAR RNA-ASSOCIATED PROTEIN 11"/>
    <property type="match status" value="1"/>
</dbReference>
<feature type="compositionally biased region" description="Acidic residues" evidence="6">
    <location>
        <begin position="134"/>
        <end position="150"/>
    </location>
</feature>
<proteinExistence type="inferred from homology"/>
<comment type="function">
    <text evidence="1">Involved in nucleolar processing of pre-18S ribosomal RNA.</text>
</comment>
<dbReference type="AlphaFoldDB" id="A0A0D6ERV0"/>
<keyword evidence="5" id="KW-0539">Nucleus</keyword>
<evidence type="ECO:0000256" key="3">
    <source>
        <dbReference type="ARBA" id="ARBA00008105"/>
    </source>
</evidence>
<feature type="region of interest" description="Disordered" evidence="6">
    <location>
        <begin position="267"/>
        <end position="314"/>
    </location>
</feature>
<dbReference type="PANTHER" id="PTHR12838:SF0">
    <property type="entry name" value="U3 SMALL NUCLEOLAR RNA-ASSOCIATED PROTEIN 11-RELATED"/>
    <property type="match status" value="1"/>
</dbReference>
<dbReference type="Pfam" id="PF03998">
    <property type="entry name" value="Utp11"/>
    <property type="match status" value="1"/>
</dbReference>
<evidence type="ECO:0000313" key="7">
    <source>
        <dbReference type="EMBL" id="CEQ42573.1"/>
    </source>
</evidence>
<dbReference type="EMBL" id="CENE01000029">
    <property type="protein sequence ID" value="CEQ42573.1"/>
    <property type="molecule type" value="Genomic_DNA"/>
</dbReference>
<sequence>MVANKLNEQKRQHRERAQPLQRQKLGLLEKHADYVKRARDFHSKEQRIQTLREKASMRNKDEFYFAMIRNKTKGGVHIQSRGNEPLPVDLVKVLKTQDAGYIRTQLAMEQSQQLDSLVDTAVASSSKVKKGSNEEDDMMDDWDMSDDDEPVASTSSGTGVKRNHIVFSEDLEKRSTPSSLPAASTSASISASAAVRKRSKGKGKAVAAEEAELRAQREKDEEEIAEEAEKHREHLTAELAARQTRLVQLHRAMRELELQRLLMGKGAKSQIVKAKGDGKAKEEEWWLAGGKPGKGGKKGQEEEERGSLPMAEEGIATGARVWKWKAERKR</sequence>
<comment type="similarity">
    <text evidence="3">Belongs to the UTP11 family.</text>
</comment>
<keyword evidence="8" id="KW-1185">Reference proteome</keyword>
<evidence type="ECO:0000313" key="8">
    <source>
        <dbReference type="Proteomes" id="UP000243876"/>
    </source>
</evidence>
<dbReference type="GO" id="GO:0032040">
    <property type="term" value="C:small-subunit processome"/>
    <property type="evidence" value="ECO:0007669"/>
    <property type="project" value="InterPro"/>
</dbReference>
<evidence type="ECO:0000256" key="6">
    <source>
        <dbReference type="SAM" id="MobiDB-lite"/>
    </source>
</evidence>
<organism evidence="7 8">
    <name type="scientific">Sporidiobolus salmonicolor</name>
    <name type="common">Yeast-like fungus</name>
    <name type="synonym">Sporobolomyces salmonicolor</name>
    <dbReference type="NCBI Taxonomy" id="5005"/>
    <lineage>
        <taxon>Eukaryota</taxon>
        <taxon>Fungi</taxon>
        <taxon>Dikarya</taxon>
        <taxon>Basidiomycota</taxon>
        <taxon>Pucciniomycotina</taxon>
        <taxon>Microbotryomycetes</taxon>
        <taxon>Sporidiobolales</taxon>
        <taxon>Sporidiobolaceae</taxon>
        <taxon>Sporobolomyces</taxon>
    </lineage>
</organism>
<reference evidence="8" key="1">
    <citation type="submission" date="2015-02" db="EMBL/GenBank/DDBJ databases">
        <authorList>
            <person name="Gon?alves P."/>
        </authorList>
    </citation>
    <scope>NUCLEOTIDE SEQUENCE [LARGE SCALE GENOMIC DNA]</scope>
</reference>
<dbReference type="GO" id="GO:0006364">
    <property type="term" value="P:rRNA processing"/>
    <property type="evidence" value="ECO:0007669"/>
    <property type="project" value="UniProtKB-KW"/>
</dbReference>
<evidence type="ECO:0000256" key="2">
    <source>
        <dbReference type="ARBA" id="ARBA00004604"/>
    </source>
</evidence>
<dbReference type="InterPro" id="IPR007144">
    <property type="entry name" value="SSU_processome_Utp11"/>
</dbReference>
<evidence type="ECO:0000256" key="5">
    <source>
        <dbReference type="ARBA" id="ARBA00023242"/>
    </source>
</evidence>